<organism evidence="2">
    <name type="scientific">Arundo donax</name>
    <name type="common">Giant reed</name>
    <name type="synonym">Donax arundinaceus</name>
    <dbReference type="NCBI Taxonomy" id="35708"/>
    <lineage>
        <taxon>Eukaryota</taxon>
        <taxon>Viridiplantae</taxon>
        <taxon>Streptophyta</taxon>
        <taxon>Embryophyta</taxon>
        <taxon>Tracheophyta</taxon>
        <taxon>Spermatophyta</taxon>
        <taxon>Magnoliopsida</taxon>
        <taxon>Liliopsida</taxon>
        <taxon>Poales</taxon>
        <taxon>Poaceae</taxon>
        <taxon>PACMAD clade</taxon>
        <taxon>Arundinoideae</taxon>
        <taxon>Arundineae</taxon>
        <taxon>Arundo</taxon>
    </lineage>
</organism>
<feature type="region of interest" description="Disordered" evidence="1">
    <location>
        <begin position="1"/>
        <end position="29"/>
    </location>
</feature>
<reference evidence="2" key="1">
    <citation type="submission" date="2014-09" db="EMBL/GenBank/DDBJ databases">
        <authorList>
            <person name="Magalhaes I.L.F."/>
            <person name="Oliveira U."/>
            <person name="Santos F.R."/>
            <person name="Vidigal T.H.D.A."/>
            <person name="Brescovit A.D."/>
            <person name="Santos A.J."/>
        </authorList>
    </citation>
    <scope>NUCLEOTIDE SEQUENCE</scope>
    <source>
        <tissue evidence="2">Shoot tissue taken approximately 20 cm above the soil surface</tissue>
    </source>
</reference>
<dbReference type="AlphaFoldDB" id="A0A0A9G0I6"/>
<proteinExistence type="predicted"/>
<evidence type="ECO:0000256" key="1">
    <source>
        <dbReference type="SAM" id="MobiDB-lite"/>
    </source>
</evidence>
<protein>
    <submittedName>
        <fullName evidence="2">Uncharacterized protein</fullName>
    </submittedName>
</protein>
<dbReference type="EMBL" id="GBRH01181835">
    <property type="protein sequence ID" value="JAE16061.1"/>
    <property type="molecule type" value="Transcribed_RNA"/>
</dbReference>
<accession>A0A0A9G0I6</accession>
<evidence type="ECO:0000313" key="2">
    <source>
        <dbReference type="EMBL" id="JAE16061.1"/>
    </source>
</evidence>
<reference evidence="2" key="2">
    <citation type="journal article" date="2015" name="Data Brief">
        <title>Shoot transcriptome of the giant reed, Arundo donax.</title>
        <authorList>
            <person name="Barrero R.A."/>
            <person name="Guerrero F.D."/>
            <person name="Moolhuijzen P."/>
            <person name="Goolsby J.A."/>
            <person name="Tidwell J."/>
            <person name="Bellgard S.E."/>
            <person name="Bellgard M.I."/>
        </authorList>
    </citation>
    <scope>NUCLEOTIDE SEQUENCE</scope>
    <source>
        <tissue evidence="2">Shoot tissue taken approximately 20 cm above the soil surface</tissue>
    </source>
</reference>
<sequence length="29" mass="3487">MRQQVQQPQICKLEEHLEGMPTMMNEQDN</sequence>
<name>A0A0A9G0I6_ARUDO</name>